<comment type="caution">
    <text evidence="1">The sequence shown here is derived from an EMBL/GenBank/DDBJ whole genome shotgun (WGS) entry which is preliminary data.</text>
</comment>
<name>A0ACC3CJS4_PYRYE</name>
<sequence length="132" mass="13730">MGHLGPSRYSPPPSMGGLHCEDAGLLGGRRCLLCAAAAVVEHLFLGAPPLGAGTVAVVRSLWAGVAAAAPPLRARGFAVAQTLWASIFVLLAAPLWAVAVVFVRPLRAGAVEESRHGWEHKPREPATGARTR</sequence>
<accession>A0ACC3CJS4</accession>
<protein>
    <submittedName>
        <fullName evidence="1">Uncharacterized protein</fullName>
    </submittedName>
</protein>
<dbReference type="EMBL" id="CM020620">
    <property type="protein sequence ID" value="KAK1870310.1"/>
    <property type="molecule type" value="Genomic_DNA"/>
</dbReference>
<organism evidence="1 2">
    <name type="scientific">Pyropia yezoensis</name>
    <name type="common">Susabi-nori</name>
    <name type="synonym">Porphyra yezoensis</name>
    <dbReference type="NCBI Taxonomy" id="2788"/>
    <lineage>
        <taxon>Eukaryota</taxon>
        <taxon>Rhodophyta</taxon>
        <taxon>Bangiophyceae</taxon>
        <taxon>Bangiales</taxon>
        <taxon>Bangiaceae</taxon>
        <taxon>Pyropia</taxon>
    </lineage>
</organism>
<keyword evidence="2" id="KW-1185">Reference proteome</keyword>
<evidence type="ECO:0000313" key="1">
    <source>
        <dbReference type="EMBL" id="KAK1870310.1"/>
    </source>
</evidence>
<dbReference type="Proteomes" id="UP000798662">
    <property type="component" value="Chromosome 3"/>
</dbReference>
<gene>
    <name evidence="1" type="ORF">I4F81_012772</name>
</gene>
<evidence type="ECO:0000313" key="2">
    <source>
        <dbReference type="Proteomes" id="UP000798662"/>
    </source>
</evidence>
<reference evidence="1" key="1">
    <citation type="submission" date="2019-11" db="EMBL/GenBank/DDBJ databases">
        <title>Nori genome reveals adaptations in red seaweeds to the harsh intertidal environment.</title>
        <authorList>
            <person name="Wang D."/>
            <person name="Mao Y."/>
        </authorList>
    </citation>
    <scope>NUCLEOTIDE SEQUENCE</scope>
    <source>
        <tissue evidence="1">Gametophyte</tissue>
    </source>
</reference>
<proteinExistence type="predicted"/>